<keyword evidence="6" id="KW-0742">SOS response</keyword>
<dbReference type="InterPro" id="IPR001238">
    <property type="entry name" value="DNA-binding_RecF"/>
</dbReference>
<dbReference type="GO" id="GO:0003697">
    <property type="term" value="F:single-stranded DNA binding"/>
    <property type="evidence" value="ECO:0007669"/>
    <property type="project" value="UniProtKB-UniRule"/>
</dbReference>
<dbReference type="InterPro" id="IPR003395">
    <property type="entry name" value="RecF/RecN/SMC_N"/>
</dbReference>
<dbReference type="Gene3D" id="3.40.50.300">
    <property type="entry name" value="P-loop containing nucleotide triphosphate hydrolases"/>
    <property type="match status" value="1"/>
</dbReference>
<dbReference type="SUPFAM" id="SSF52540">
    <property type="entry name" value="P-loop containing nucleoside triphosphate hydrolases"/>
    <property type="match status" value="1"/>
</dbReference>
<keyword evidence="5 6" id="KW-0238">DNA-binding</keyword>
<comment type="caution">
    <text evidence="8">The sequence shown here is derived from an EMBL/GenBank/DDBJ whole genome shotgun (WGS) entry which is preliminary data.</text>
</comment>
<comment type="function">
    <text evidence="6">The RecF protein is involved in DNA metabolism; it is required for DNA replication and normal SOS inducibility. RecF binds preferentially to single-stranded, linear DNA. It also seems to bind ATP.</text>
</comment>
<organism evidence="8 9">
    <name type="scientific">Candidatus Doudnabacteria bacterium RIFCSPHIGHO2_01_52_17</name>
    <dbReference type="NCBI Taxonomy" id="1817820"/>
    <lineage>
        <taxon>Bacteria</taxon>
        <taxon>Candidatus Doudnaibacteriota</taxon>
    </lineage>
</organism>
<keyword evidence="4 6" id="KW-0067">ATP-binding</keyword>
<dbReference type="PANTHER" id="PTHR32182">
    <property type="entry name" value="DNA REPLICATION AND REPAIR PROTEIN RECF"/>
    <property type="match status" value="1"/>
</dbReference>
<dbReference type="GO" id="GO:0006260">
    <property type="term" value="P:DNA replication"/>
    <property type="evidence" value="ECO:0007669"/>
    <property type="project" value="UniProtKB-UniRule"/>
</dbReference>
<keyword evidence="6" id="KW-0227">DNA damage</keyword>
<protein>
    <recommendedName>
        <fullName evidence="6">DNA replication and repair protein RecF</fullName>
    </recommendedName>
</protein>
<comment type="subcellular location">
    <subcellularLocation>
        <location evidence="6">Cytoplasm</location>
    </subcellularLocation>
</comment>
<dbReference type="InterPro" id="IPR042174">
    <property type="entry name" value="RecF_2"/>
</dbReference>
<evidence type="ECO:0000256" key="2">
    <source>
        <dbReference type="ARBA" id="ARBA00022705"/>
    </source>
</evidence>
<dbReference type="InterPro" id="IPR027417">
    <property type="entry name" value="P-loop_NTPase"/>
</dbReference>
<dbReference type="AlphaFoldDB" id="A0A1F5NDG3"/>
<evidence type="ECO:0000256" key="1">
    <source>
        <dbReference type="ARBA" id="ARBA00022490"/>
    </source>
</evidence>
<keyword evidence="3 6" id="KW-0547">Nucleotide-binding</keyword>
<evidence type="ECO:0000259" key="7">
    <source>
        <dbReference type="Pfam" id="PF02463"/>
    </source>
</evidence>
<evidence type="ECO:0000313" key="9">
    <source>
        <dbReference type="Proteomes" id="UP000176547"/>
    </source>
</evidence>
<keyword evidence="2 6" id="KW-0235">DNA replication</keyword>
<gene>
    <name evidence="6" type="primary">recF</name>
    <name evidence="8" type="ORF">A3K06_00570</name>
</gene>
<comment type="similarity">
    <text evidence="6">Belongs to the RecF family.</text>
</comment>
<evidence type="ECO:0000256" key="5">
    <source>
        <dbReference type="ARBA" id="ARBA00023125"/>
    </source>
</evidence>
<reference evidence="8 9" key="1">
    <citation type="journal article" date="2016" name="Nat. Commun.">
        <title>Thousands of microbial genomes shed light on interconnected biogeochemical processes in an aquifer system.</title>
        <authorList>
            <person name="Anantharaman K."/>
            <person name="Brown C.T."/>
            <person name="Hug L.A."/>
            <person name="Sharon I."/>
            <person name="Castelle C.J."/>
            <person name="Probst A.J."/>
            <person name="Thomas B.C."/>
            <person name="Singh A."/>
            <person name="Wilkins M.J."/>
            <person name="Karaoz U."/>
            <person name="Brodie E.L."/>
            <person name="Williams K.H."/>
            <person name="Hubbard S.S."/>
            <person name="Banfield J.F."/>
        </authorList>
    </citation>
    <scope>NUCLEOTIDE SEQUENCE [LARGE SCALE GENOMIC DNA]</scope>
</reference>
<dbReference type="Pfam" id="PF02463">
    <property type="entry name" value="SMC_N"/>
    <property type="match status" value="1"/>
</dbReference>
<dbReference type="HAMAP" id="MF_00365">
    <property type="entry name" value="RecF"/>
    <property type="match status" value="1"/>
</dbReference>
<proteinExistence type="inferred from homology"/>
<dbReference type="EMBL" id="MFEG01000027">
    <property type="protein sequence ID" value="OGE75633.1"/>
    <property type="molecule type" value="Genomic_DNA"/>
</dbReference>
<dbReference type="GO" id="GO:0005524">
    <property type="term" value="F:ATP binding"/>
    <property type="evidence" value="ECO:0007669"/>
    <property type="project" value="UniProtKB-UniRule"/>
</dbReference>
<dbReference type="Gene3D" id="1.20.1050.90">
    <property type="entry name" value="RecF/RecN/SMC, N-terminal domain"/>
    <property type="match status" value="1"/>
</dbReference>
<dbReference type="GO" id="GO:0009432">
    <property type="term" value="P:SOS response"/>
    <property type="evidence" value="ECO:0007669"/>
    <property type="project" value="UniProtKB-UniRule"/>
</dbReference>
<dbReference type="GO" id="GO:0005737">
    <property type="term" value="C:cytoplasm"/>
    <property type="evidence" value="ECO:0007669"/>
    <property type="project" value="UniProtKB-SubCell"/>
</dbReference>
<name>A0A1F5NDG3_9BACT</name>
<evidence type="ECO:0000313" key="8">
    <source>
        <dbReference type="EMBL" id="OGE75633.1"/>
    </source>
</evidence>
<keyword evidence="1 6" id="KW-0963">Cytoplasm</keyword>
<dbReference type="Proteomes" id="UP000176547">
    <property type="component" value="Unassembled WGS sequence"/>
</dbReference>
<dbReference type="GO" id="GO:0000731">
    <property type="term" value="P:DNA synthesis involved in DNA repair"/>
    <property type="evidence" value="ECO:0007669"/>
    <property type="project" value="TreeGrafter"/>
</dbReference>
<dbReference type="PANTHER" id="PTHR32182:SF0">
    <property type="entry name" value="DNA REPLICATION AND REPAIR PROTEIN RECF"/>
    <property type="match status" value="1"/>
</dbReference>
<keyword evidence="6" id="KW-0234">DNA repair</keyword>
<sequence>MFISQINFVNFRNFASLDLKVDQGLIVLVGENGAGKTNFLEGLYFGASLRRFPESLQRQLVFSGASFFRVVLGMYGAEAERLEALWETTTTGATLKLSLDRETVARSRYTGAAPVISFLPQDLILLTRSPQNRRRHLDEALFTALPAYRAASLFYERALRQRNALWRSIAEGQASEKDLEVWDEQLAEHGAVMTKARKDFLDRANTALPGILSQLAPAPGRVALVYAAAGAADPGELREKILQNRAQERVKLTSIAGPHRDDFLISWDGQNVAGFLSRGQIRALTLALKIFQRQFIEESLSRPPILLLDDVFSEFDPPHQRSISVFLKSFPQAFLTTANPETLSKDLRPNQMFRVASGKITATL</sequence>
<evidence type="ECO:0000256" key="6">
    <source>
        <dbReference type="HAMAP-Rule" id="MF_00365"/>
    </source>
</evidence>
<feature type="binding site" evidence="6">
    <location>
        <begin position="30"/>
        <end position="37"/>
    </location>
    <ligand>
        <name>ATP</name>
        <dbReference type="ChEBI" id="CHEBI:30616"/>
    </ligand>
</feature>
<evidence type="ECO:0000256" key="4">
    <source>
        <dbReference type="ARBA" id="ARBA00022840"/>
    </source>
</evidence>
<feature type="domain" description="RecF/RecN/SMC N-terminal" evidence="7">
    <location>
        <begin position="2"/>
        <end position="356"/>
    </location>
</feature>
<dbReference type="GO" id="GO:0006302">
    <property type="term" value="P:double-strand break repair"/>
    <property type="evidence" value="ECO:0007669"/>
    <property type="project" value="TreeGrafter"/>
</dbReference>
<accession>A0A1F5NDG3</accession>
<dbReference type="NCBIfam" id="TIGR00611">
    <property type="entry name" value="recf"/>
    <property type="match status" value="1"/>
</dbReference>
<evidence type="ECO:0000256" key="3">
    <source>
        <dbReference type="ARBA" id="ARBA00022741"/>
    </source>
</evidence>